<dbReference type="RefSeq" id="XP_001686490.1">
    <property type="nucleotide sequence ID" value="XM_001686438.1"/>
</dbReference>
<dbReference type="eggNOG" id="ENOG502S5VR">
    <property type="taxonomic scope" value="Eukaryota"/>
</dbReference>
<dbReference type="VEuPathDB" id="TriTrypDB:LMJFC_340049400"/>
<dbReference type="KEGG" id="lma:LMJF_34_3840"/>
<dbReference type="GeneID" id="5655168"/>
<evidence type="ECO:0000313" key="2">
    <source>
        <dbReference type="Proteomes" id="UP000000542"/>
    </source>
</evidence>
<evidence type="ECO:0000313" key="1">
    <source>
        <dbReference type="EMBL" id="CAJ08107.1"/>
    </source>
</evidence>
<dbReference type="VEuPathDB" id="TriTrypDB:LmjF.34.3840"/>
<keyword evidence="2" id="KW-1185">Reference proteome</keyword>
<accession>Q4Q2F8</accession>
<reference evidence="1 2" key="2">
    <citation type="journal article" date="2011" name="Genome Res.">
        <title>Chromosome and gene copy number variation allow major structural change between species and strains of Leishmania.</title>
        <authorList>
            <person name="Rogers M.B."/>
            <person name="Hilley J.D."/>
            <person name="Dickens N.J."/>
            <person name="Wilkes J."/>
            <person name="Bates P.A."/>
            <person name="Depledge D.P."/>
            <person name="Harris D."/>
            <person name="Her Y."/>
            <person name="Herzyk P."/>
            <person name="Imamura H."/>
            <person name="Otto T.D."/>
            <person name="Sanders M."/>
            <person name="Seeger K."/>
            <person name="Dujardin J.C."/>
            <person name="Berriman M."/>
            <person name="Smith D.F."/>
            <person name="Hertz-Fowler C."/>
            <person name="Mottram J.C."/>
        </authorList>
    </citation>
    <scope>NUCLEOTIDE SEQUENCE [LARGE SCALE GENOMIC DNA]</scope>
    <source>
        <strain evidence="2">MHOM/IL/81/Friedlin</strain>
    </source>
</reference>
<dbReference type="Proteomes" id="UP000000542">
    <property type="component" value="Chromosome 34"/>
</dbReference>
<protein>
    <submittedName>
        <fullName evidence="1">Uncharacterized protein</fullName>
    </submittedName>
</protein>
<dbReference type="InParanoid" id="Q4Q2F8"/>
<dbReference type="VEuPathDB" id="TriTrypDB:LMJSD75_340045300"/>
<gene>
    <name evidence="1" type="ORF">LMJF_34_3840</name>
</gene>
<sequence>MSQLSASPREEPVGIPELFLQYLKAKDLKDQLAIVRAHPVLFTDDVVAALKDARAQMNETFVEVKETCRVIDAVSGSLQYTGTSVQLQQTVAKELLDEDAILKKFATSLAGLLRARETAGPAAPSTISSLATASRVSSSLGAGKSHSPGAWFTQPSLVFSVLTFLSAEEIFITAENVCRAWQTWLFLPDMSRFFWVGCVQREFPEQLQVLLQTAGDDLYQSDWRSLAMLCVTEGEQAAEAEEAEEAGDGGAVRGVVPFL</sequence>
<dbReference type="OMA" id="WVGCVQR"/>
<organism evidence="1 2">
    <name type="scientific">Leishmania major</name>
    <dbReference type="NCBI Taxonomy" id="5664"/>
    <lineage>
        <taxon>Eukaryota</taxon>
        <taxon>Discoba</taxon>
        <taxon>Euglenozoa</taxon>
        <taxon>Kinetoplastea</taxon>
        <taxon>Metakinetoplastina</taxon>
        <taxon>Trypanosomatida</taxon>
        <taxon>Trypanosomatidae</taxon>
        <taxon>Leishmaniinae</taxon>
        <taxon>Leishmania</taxon>
    </lineage>
</organism>
<proteinExistence type="predicted"/>
<dbReference type="EMBL" id="FR796430">
    <property type="protein sequence ID" value="CAJ08107.1"/>
    <property type="molecule type" value="Genomic_DNA"/>
</dbReference>
<dbReference type="AlphaFoldDB" id="Q4Q2F8"/>
<dbReference type="HOGENOM" id="CLU_1075420_0_0_1"/>
<name>Q4Q2F8_LEIMA</name>
<reference evidence="1 2" key="1">
    <citation type="journal article" date="2005" name="Science">
        <title>The genome of the kinetoplastid parasite, Leishmania major.</title>
        <authorList>
            <person name="Ivens A.C."/>
            <person name="Peacock C.S."/>
            <person name="Worthey E.A."/>
            <person name="Murphy L."/>
            <person name="Aggarwal G."/>
            <person name="Berriman M."/>
            <person name="Sisk E."/>
            <person name="Rajandream M.A."/>
            <person name="Adlem E."/>
            <person name="Aert R."/>
            <person name="Anupama A."/>
            <person name="Apostolou Z."/>
            <person name="Attipoe P."/>
            <person name="Bason N."/>
            <person name="Bauser C."/>
            <person name="Beck A."/>
            <person name="Beverley S.M."/>
            <person name="Bianchettin G."/>
            <person name="Borzym K."/>
            <person name="Bothe G."/>
            <person name="Bruschi C.V."/>
            <person name="Collins M."/>
            <person name="Cadag E."/>
            <person name="Ciarloni L."/>
            <person name="Clayton C."/>
            <person name="Coulson R.M."/>
            <person name="Cronin A."/>
            <person name="Cruz A.K."/>
            <person name="Davies R.M."/>
            <person name="De Gaudenzi J."/>
            <person name="Dobson D.E."/>
            <person name="Duesterhoeft A."/>
            <person name="Fazelina G."/>
            <person name="Fosker N."/>
            <person name="Frasch A.C."/>
            <person name="Fraser A."/>
            <person name="Fuchs M."/>
            <person name="Gabel C."/>
            <person name="Goble A."/>
            <person name="Goffeau A."/>
            <person name="Harris D."/>
            <person name="Hertz-Fowler C."/>
            <person name="Hilbert H."/>
            <person name="Horn D."/>
            <person name="Huang Y."/>
            <person name="Klages S."/>
            <person name="Knights A."/>
            <person name="Kube M."/>
            <person name="Larke N."/>
            <person name="Litvin L."/>
            <person name="Lord A."/>
            <person name="Louie T."/>
            <person name="Marra M."/>
            <person name="Masuy D."/>
            <person name="Matthews K."/>
            <person name="Michaeli S."/>
            <person name="Mottram J.C."/>
            <person name="Muller-Auer S."/>
            <person name="Munden H."/>
            <person name="Nelson S."/>
            <person name="Norbertczak H."/>
            <person name="Oliver K."/>
            <person name="O'neil S."/>
            <person name="Pentony M."/>
            <person name="Pohl T.M."/>
            <person name="Price C."/>
            <person name="Purnelle B."/>
            <person name="Quail M.A."/>
            <person name="Rabbinowitsch E."/>
            <person name="Reinhardt R."/>
            <person name="Rieger M."/>
            <person name="Rinta J."/>
            <person name="Robben J."/>
            <person name="Robertson L."/>
            <person name="Ruiz J.C."/>
            <person name="Rutter S."/>
            <person name="Saunders D."/>
            <person name="Schafer M."/>
            <person name="Schein J."/>
            <person name="Schwartz D.C."/>
            <person name="Seeger K."/>
            <person name="Seyler A."/>
            <person name="Sharp S."/>
            <person name="Shin H."/>
            <person name="Sivam D."/>
            <person name="Squares R."/>
            <person name="Squares S."/>
            <person name="Tosato V."/>
            <person name="Vogt C."/>
            <person name="Volckaert G."/>
            <person name="Wambutt R."/>
            <person name="Warren T."/>
            <person name="Wedler H."/>
            <person name="Woodward J."/>
            <person name="Zhou S."/>
            <person name="Zimmermann W."/>
            <person name="Smith D.F."/>
            <person name="Blackwell J.M."/>
            <person name="Stuart K.D."/>
            <person name="Barrell B."/>
            <person name="Myler P.J."/>
        </authorList>
    </citation>
    <scope>NUCLEOTIDE SEQUENCE [LARGE SCALE GENOMIC DNA]</scope>
    <source>
        <strain evidence="2">MHOM/IL/81/Friedlin</strain>
    </source>
</reference>
<dbReference type="VEuPathDB" id="TriTrypDB:LMJLV39_340044900"/>